<dbReference type="Gene3D" id="3.30.1330.60">
    <property type="entry name" value="OmpA-like domain"/>
    <property type="match status" value="1"/>
</dbReference>
<evidence type="ECO:0000256" key="4">
    <source>
        <dbReference type="PROSITE-ProRule" id="PRU00473"/>
    </source>
</evidence>
<gene>
    <name evidence="7" type="ORF">GCM10007315_20140</name>
</gene>
<dbReference type="InterPro" id="IPR006664">
    <property type="entry name" value="OMP_bac"/>
</dbReference>
<feature type="chain" id="PRO_5038138125" description="OmpA-like domain-containing protein" evidence="5">
    <location>
        <begin position="27"/>
        <end position="523"/>
    </location>
</feature>
<dbReference type="CDD" id="cd07185">
    <property type="entry name" value="OmpA_C-like"/>
    <property type="match status" value="1"/>
</dbReference>
<evidence type="ECO:0000256" key="1">
    <source>
        <dbReference type="ARBA" id="ARBA00004370"/>
    </source>
</evidence>
<dbReference type="InterPro" id="IPR036737">
    <property type="entry name" value="OmpA-like_sf"/>
</dbReference>
<keyword evidence="3 4" id="KW-0472">Membrane</keyword>
<dbReference type="Gene3D" id="3.40.190.10">
    <property type="entry name" value="Periplasmic binding protein-like II"/>
    <property type="match status" value="2"/>
</dbReference>
<dbReference type="PRINTS" id="PR01021">
    <property type="entry name" value="OMPADOMAIN"/>
</dbReference>
<dbReference type="Pfam" id="PF00691">
    <property type="entry name" value="OmpA"/>
    <property type="match status" value="1"/>
</dbReference>
<evidence type="ECO:0000259" key="6">
    <source>
        <dbReference type="PROSITE" id="PS51123"/>
    </source>
</evidence>
<dbReference type="InterPro" id="IPR024370">
    <property type="entry name" value="PBP_domain"/>
</dbReference>
<dbReference type="InterPro" id="IPR006665">
    <property type="entry name" value="OmpA-like"/>
</dbReference>
<proteinExistence type="predicted"/>
<reference evidence="7" key="1">
    <citation type="journal article" date="2014" name="Int. J. Syst. Evol. Microbiol.">
        <title>Complete genome sequence of Corynebacterium casei LMG S-19264T (=DSM 44701T), isolated from a smear-ripened cheese.</title>
        <authorList>
            <consortium name="US DOE Joint Genome Institute (JGI-PGF)"/>
            <person name="Walter F."/>
            <person name="Albersmeier A."/>
            <person name="Kalinowski J."/>
            <person name="Ruckert C."/>
        </authorList>
    </citation>
    <scope>NUCLEOTIDE SEQUENCE</scope>
    <source>
        <strain evidence="7">KCTC 23310</strain>
    </source>
</reference>
<dbReference type="GO" id="GO:0016020">
    <property type="term" value="C:membrane"/>
    <property type="evidence" value="ECO:0007669"/>
    <property type="project" value="UniProtKB-SubCell"/>
</dbReference>
<keyword evidence="2 5" id="KW-0732">Signal</keyword>
<dbReference type="InterPro" id="IPR050811">
    <property type="entry name" value="Phosphate_ABC_transporter"/>
</dbReference>
<organism evidence="7 8">
    <name type="scientific">Neogemmobacter tilapiae</name>
    <dbReference type="NCBI Taxonomy" id="875041"/>
    <lineage>
        <taxon>Bacteria</taxon>
        <taxon>Pseudomonadati</taxon>
        <taxon>Pseudomonadota</taxon>
        <taxon>Alphaproteobacteria</taxon>
        <taxon>Rhodobacterales</taxon>
        <taxon>Paracoccaceae</taxon>
        <taxon>Neogemmobacter</taxon>
    </lineage>
</organism>
<dbReference type="Proteomes" id="UP000638981">
    <property type="component" value="Unassembled WGS sequence"/>
</dbReference>
<dbReference type="SUPFAM" id="SSF103088">
    <property type="entry name" value="OmpA-like"/>
    <property type="match status" value="1"/>
</dbReference>
<name>A0A918WL98_9RHOB</name>
<dbReference type="PROSITE" id="PS51123">
    <property type="entry name" value="OMPA_2"/>
    <property type="match status" value="1"/>
</dbReference>
<evidence type="ECO:0000256" key="5">
    <source>
        <dbReference type="SAM" id="SignalP"/>
    </source>
</evidence>
<dbReference type="SUPFAM" id="SSF53850">
    <property type="entry name" value="Periplasmic binding protein-like II"/>
    <property type="match status" value="1"/>
</dbReference>
<protein>
    <recommendedName>
        <fullName evidence="6">OmpA-like domain-containing protein</fullName>
    </recommendedName>
</protein>
<comment type="caution">
    <text evidence="7">The sequence shown here is derived from an EMBL/GenBank/DDBJ whole genome shotgun (WGS) entry which is preliminary data.</text>
</comment>
<comment type="subcellular location">
    <subcellularLocation>
        <location evidence="1">Membrane</location>
    </subcellularLocation>
</comment>
<accession>A0A918WL98</accession>
<evidence type="ECO:0000313" key="8">
    <source>
        <dbReference type="Proteomes" id="UP000638981"/>
    </source>
</evidence>
<feature type="domain" description="OmpA-like" evidence="6">
    <location>
        <begin position="403"/>
        <end position="523"/>
    </location>
</feature>
<feature type="signal peptide" evidence="5">
    <location>
        <begin position="1"/>
        <end position="26"/>
    </location>
</feature>
<dbReference type="PANTHER" id="PTHR30570:SF1">
    <property type="entry name" value="PHOSPHATE-BINDING PROTEIN PSTS"/>
    <property type="match status" value="1"/>
</dbReference>
<dbReference type="EMBL" id="BMYJ01000005">
    <property type="protein sequence ID" value="GHC56731.1"/>
    <property type="molecule type" value="Genomic_DNA"/>
</dbReference>
<evidence type="ECO:0000256" key="3">
    <source>
        <dbReference type="ARBA" id="ARBA00023136"/>
    </source>
</evidence>
<evidence type="ECO:0000256" key="2">
    <source>
        <dbReference type="ARBA" id="ARBA00022729"/>
    </source>
</evidence>
<reference evidence="7" key="2">
    <citation type="submission" date="2020-09" db="EMBL/GenBank/DDBJ databases">
        <authorList>
            <person name="Sun Q."/>
            <person name="Kim S."/>
        </authorList>
    </citation>
    <scope>NUCLEOTIDE SEQUENCE</scope>
    <source>
        <strain evidence="7">KCTC 23310</strain>
    </source>
</reference>
<dbReference type="Pfam" id="PF12849">
    <property type="entry name" value="PBP_like_2"/>
    <property type="match status" value="1"/>
</dbReference>
<evidence type="ECO:0000313" key="7">
    <source>
        <dbReference type="EMBL" id="GHC56731.1"/>
    </source>
</evidence>
<keyword evidence="8" id="KW-1185">Reference proteome</keyword>
<sequence length="523" mass="55622">MRPCPSIFPSLGVVLCLAGLALPLAAQDITLTSLDGSVRLTGELISVSEDNYVLRGEFGEVQVPTAKMRCEGAACPPMTAAAKTLAIAGSDTIGEELMPLLLSGLAEAQGAAARKTMLDETTAGFSILADGGKGDEIYAATVQFKGSSTGFAGLLEETAEIGMSSRPVKPEEVELFAFADLGDPTDLAQEHAFAVDGLLVIVHPDLPLVALNSEEISGLLSGRISNWKELGGPDLAVKVFSRSEKSGTFSTVTDAILKPHGEVMSAGATILDRSDALSAAVAQEPGAIGYVGFAFKGDSKPVKLVSSCDLINDPSAFAAKTGEYPLSRRLYLYTTNKELSRPAQDLLAFATAAAAYPFVEKAGFLSYLPERRDQNGTAETIRAAIKASTSRTEVNALRELFVDLTEWDRLSTTFRFRTGSADLDNESQRDLIRLVDYLRSSPEGTEVAFVGFTDSEGPFEANRALGESRAQTIASLVADALQETGLAPSPFVVKSYGELNPVACNDDIAGQRNNRRVEVWIHH</sequence>
<dbReference type="PANTHER" id="PTHR30570">
    <property type="entry name" value="PERIPLASMIC PHOSPHATE BINDING COMPONENT OF PHOSPHATE ABC TRANSPORTER"/>
    <property type="match status" value="1"/>
</dbReference>
<dbReference type="AlphaFoldDB" id="A0A918WL98"/>
<dbReference type="CDD" id="cd13566">
    <property type="entry name" value="PBP2_phosphate"/>
    <property type="match status" value="1"/>
</dbReference>